<name>A0A0E9SGX2_ANGAN</name>
<dbReference type="EMBL" id="GBXM01068849">
    <property type="protein sequence ID" value="JAH39728.1"/>
    <property type="molecule type" value="Transcribed_RNA"/>
</dbReference>
<sequence>MTVIKMAHDILTTIIFQKIQMTPLSLTAVFRSTLTLKVKNAGRAKMQ</sequence>
<reference evidence="1" key="2">
    <citation type="journal article" date="2015" name="Fish Shellfish Immunol.">
        <title>Early steps in the European eel (Anguilla anguilla)-Vibrio vulnificus interaction in the gills: Role of the RtxA13 toxin.</title>
        <authorList>
            <person name="Callol A."/>
            <person name="Pajuelo D."/>
            <person name="Ebbesson L."/>
            <person name="Teles M."/>
            <person name="MacKenzie S."/>
            <person name="Amaro C."/>
        </authorList>
    </citation>
    <scope>NUCLEOTIDE SEQUENCE</scope>
</reference>
<proteinExistence type="predicted"/>
<organism evidence="1">
    <name type="scientific">Anguilla anguilla</name>
    <name type="common">European freshwater eel</name>
    <name type="synonym">Muraena anguilla</name>
    <dbReference type="NCBI Taxonomy" id="7936"/>
    <lineage>
        <taxon>Eukaryota</taxon>
        <taxon>Metazoa</taxon>
        <taxon>Chordata</taxon>
        <taxon>Craniata</taxon>
        <taxon>Vertebrata</taxon>
        <taxon>Euteleostomi</taxon>
        <taxon>Actinopterygii</taxon>
        <taxon>Neopterygii</taxon>
        <taxon>Teleostei</taxon>
        <taxon>Anguilliformes</taxon>
        <taxon>Anguillidae</taxon>
        <taxon>Anguilla</taxon>
    </lineage>
</organism>
<protein>
    <submittedName>
        <fullName evidence="1">Uncharacterized protein</fullName>
    </submittedName>
</protein>
<dbReference type="AlphaFoldDB" id="A0A0E9SGX2"/>
<accession>A0A0E9SGX2</accession>
<evidence type="ECO:0000313" key="1">
    <source>
        <dbReference type="EMBL" id="JAH39728.1"/>
    </source>
</evidence>
<reference evidence="1" key="1">
    <citation type="submission" date="2014-11" db="EMBL/GenBank/DDBJ databases">
        <authorList>
            <person name="Amaro Gonzalez C."/>
        </authorList>
    </citation>
    <scope>NUCLEOTIDE SEQUENCE</scope>
</reference>